<comment type="caution">
    <text evidence="1">The sequence shown here is derived from an EMBL/GenBank/DDBJ whole genome shotgun (WGS) entry which is preliminary data.</text>
</comment>
<dbReference type="InterPro" id="IPR036291">
    <property type="entry name" value="NAD(P)-bd_dom_sf"/>
</dbReference>
<evidence type="ECO:0000313" key="2">
    <source>
        <dbReference type="Proteomes" id="UP001224775"/>
    </source>
</evidence>
<dbReference type="Proteomes" id="UP001224775">
    <property type="component" value="Unassembled WGS sequence"/>
</dbReference>
<dbReference type="EMBL" id="JATAAI010000006">
    <property type="protein sequence ID" value="KAK1745263.1"/>
    <property type="molecule type" value="Genomic_DNA"/>
</dbReference>
<reference evidence="1" key="1">
    <citation type="submission" date="2023-06" db="EMBL/GenBank/DDBJ databases">
        <title>Survivors Of The Sea: Transcriptome response of Skeletonema marinoi to long-term dormancy.</title>
        <authorList>
            <person name="Pinder M.I.M."/>
            <person name="Kourtchenko O."/>
            <person name="Robertson E.K."/>
            <person name="Larsson T."/>
            <person name="Maumus F."/>
            <person name="Osuna-Cruz C.M."/>
            <person name="Vancaester E."/>
            <person name="Stenow R."/>
            <person name="Vandepoele K."/>
            <person name="Ploug H."/>
            <person name="Bruchert V."/>
            <person name="Godhe A."/>
            <person name="Topel M."/>
        </authorList>
    </citation>
    <scope>NUCLEOTIDE SEQUENCE</scope>
    <source>
        <strain evidence="1">R05AC</strain>
    </source>
</reference>
<organism evidence="1 2">
    <name type="scientific">Skeletonema marinoi</name>
    <dbReference type="NCBI Taxonomy" id="267567"/>
    <lineage>
        <taxon>Eukaryota</taxon>
        <taxon>Sar</taxon>
        <taxon>Stramenopiles</taxon>
        <taxon>Ochrophyta</taxon>
        <taxon>Bacillariophyta</taxon>
        <taxon>Coscinodiscophyceae</taxon>
        <taxon>Thalassiosirophycidae</taxon>
        <taxon>Thalassiosirales</taxon>
        <taxon>Skeletonemataceae</taxon>
        <taxon>Skeletonema</taxon>
        <taxon>Skeletonema marinoi-dohrnii complex</taxon>
    </lineage>
</organism>
<dbReference type="AlphaFoldDB" id="A0AAD8YG17"/>
<protein>
    <submittedName>
        <fullName evidence="1">Malate dehydrogenase</fullName>
        <ecNumber evidence="1">1.1.1.37</ecNumber>
    </submittedName>
</protein>
<keyword evidence="2" id="KW-1185">Reference proteome</keyword>
<dbReference type="EC" id="1.1.1.37" evidence="1"/>
<dbReference type="GO" id="GO:0030060">
    <property type="term" value="F:L-malate dehydrogenase (NAD+) activity"/>
    <property type="evidence" value="ECO:0007669"/>
    <property type="project" value="UniProtKB-EC"/>
</dbReference>
<dbReference type="SUPFAM" id="SSF51735">
    <property type="entry name" value="NAD(P)-binding Rossmann-fold domains"/>
    <property type="match status" value="1"/>
</dbReference>
<evidence type="ECO:0000313" key="1">
    <source>
        <dbReference type="EMBL" id="KAK1745263.1"/>
    </source>
</evidence>
<dbReference type="Gene3D" id="3.40.50.720">
    <property type="entry name" value="NAD(P)-binding Rossmann-like Domain"/>
    <property type="match status" value="1"/>
</dbReference>
<name>A0AAD8YG17_9STRA</name>
<proteinExistence type="predicted"/>
<sequence>RNNQRIALIAIYYLQRIHLSIMIINRLATRAVSTAFRQRAAVQSTAGFHSTTTADAKVAVLGAAGGIGQPLSLLCKLSPRSRRIILLRHCRHSRSRGRLIPHPHQIEHYRIIAQSSVLATQAQWWIGRSTHWCGCGGHSSRCAAQTWHDSR</sequence>
<gene>
    <name evidence="1" type="ORF">QTG54_004554</name>
</gene>
<feature type="non-terminal residue" evidence="1">
    <location>
        <position position="1"/>
    </location>
</feature>
<keyword evidence="1" id="KW-0560">Oxidoreductase</keyword>
<accession>A0AAD8YG17</accession>